<organism evidence="2 3">
    <name type="scientific">Posidoniimonas polymericola</name>
    <dbReference type="NCBI Taxonomy" id="2528002"/>
    <lineage>
        <taxon>Bacteria</taxon>
        <taxon>Pseudomonadati</taxon>
        <taxon>Planctomycetota</taxon>
        <taxon>Planctomycetia</taxon>
        <taxon>Pirellulales</taxon>
        <taxon>Lacipirellulaceae</taxon>
        <taxon>Posidoniimonas</taxon>
    </lineage>
</organism>
<dbReference type="RefSeq" id="WP_146590682.1">
    <property type="nucleotide sequence ID" value="NZ_SJPO01000012.1"/>
</dbReference>
<dbReference type="Proteomes" id="UP000318478">
    <property type="component" value="Unassembled WGS sequence"/>
</dbReference>
<feature type="domain" description="DUF5615" evidence="1">
    <location>
        <begin position="1"/>
        <end position="103"/>
    </location>
</feature>
<protein>
    <recommendedName>
        <fullName evidence="1">DUF5615 domain-containing protein</fullName>
    </recommendedName>
</protein>
<dbReference type="OrthoDB" id="8085537at2"/>
<keyword evidence="3" id="KW-1185">Reference proteome</keyword>
<dbReference type="Pfam" id="PF18480">
    <property type="entry name" value="DUF5615"/>
    <property type="match status" value="1"/>
</dbReference>
<name>A0A5C5Y2C9_9BACT</name>
<comment type="caution">
    <text evidence="2">The sequence shown here is derived from an EMBL/GenBank/DDBJ whole genome shotgun (WGS) entry which is preliminary data.</text>
</comment>
<dbReference type="EMBL" id="SJPO01000012">
    <property type="protein sequence ID" value="TWT67712.1"/>
    <property type="molecule type" value="Genomic_DNA"/>
</dbReference>
<dbReference type="AlphaFoldDB" id="A0A5C5Y2C9"/>
<dbReference type="InterPro" id="IPR041049">
    <property type="entry name" value="DUF5615"/>
</dbReference>
<reference evidence="2 3" key="1">
    <citation type="submission" date="2019-02" db="EMBL/GenBank/DDBJ databases">
        <title>Deep-cultivation of Planctomycetes and their phenomic and genomic characterization uncovers novel biology.</title>
        <authorList>
            <person name="Wiegand S."/>
            <person name="Jogler M."/>
            <person name="Boedeker C."/>
            <person name="Pinto D."/>
            <person name="Vollmers J."/>
            <person name="Rivas-Marin E."/>
            <person name="Kohn T."/>
            <person name="Peeters S.H."/>
            <person name="Heuer A."/>
            <person name="Rast P."/>
            <person name="Oberbeckmann S."/>
            <person name="Bunk B."/>
            <person name="Jeske O."/>
            <person name="Meyerdierks A."/>
            <person name="Storesund J.E."/>
            <person name="Kallscheuer N."/>
            <person name="Luecker S."/>
            <person name="Lage O.M."/>
            <person name="Pohl T."/>
            <person name="Merkel B.J."/>
            <person name="Hornburger P."/>
            <person name="Mueller R.-W."/>
            <person name="Bruemmer F."/>
            <person name="Labrenz M."/>
            <person name="Spormann A.M."/>
            <person name="Op Den Camp H."/>
            <person name="Overmann J."/>
            <person name="Amann R."/>
            <person name="Jetten M.S.M."/>
            <person name="Mascher T."/>
            <person name="Medema M.H."/>
            <person name="Devos D.P."/>
            <person name="Kaster A.-K."/>
            <person name="Ovreas L."/>
            <person name="Rohde M."/>
            <person name="Galperin M.Y."/>
            <person name="Jogler C."/>
        </authorList>
    </citation>
    <scope>NUCLEOTIDE SEQUENCE [LARGE SCALE GENOMIC DNA]</scope>
    <source>
        <strain evidence="2 3">Pla123a</strain>
    </source>
</reference>
<evidence type="ECO:0000259" key="1">
    <source>
        <dbReference type="Pfam" id="PF18480"/>
    </source>
</evidence>
<gene>
    <name evidence="2" type="ORF">Pla123a_42680</name>
</gene>
<proteinExistence type="predicted"/>
<evidence type="ECO:0000313" key="2">
    <source>
        <dbReference type="EMBL" id="TWT67712.1"/>
    </source>
</evidence>
<accession>A0A5C5Y2C9</accession>
<sequence>MRLLLDENLPHEFRNDIVGHQCETVAYNGWSGKRNGDLLRTAAAAGFDALVTNDSNIPHQQNIAALPLSIVNLLAPTNNLEDLRPLVPALLESLQALEANQVTYVR</sequence>
<evidence type="ECO:0000313" key="3">
    <source>
        <dbReference type="Proteomes" id="UP000318478"/>
    </source>
</evidence>